<keyword evidence="2" id="KW-1185">Reference proteome</keyword>
<dbReference type="Proteomes" id="UP001208570">
    <property type="component" value="Unassembled WGS sequence"/>
</dbReference>
<sequence>MKISANVLNVRYNTMLAMSQLDLNDASMNIHRKRKDALSDAVKKSVHDFYLKPSISTEQPGKKTVSKKKLGSSYMYYNPACNKHTNSSKNRSVTPSGFLILAVPVHLCY</sequence>
<proteinExistence type="predicted"/>
<dbReference type="AlphaFoldDB" id="A0AAD9JBM8"/>
<comment type="caution">
    <text evidence="1">The sequence shown here is derived from an EMBL/GenBank/DDBJ whole genome shotgun (WGS) entry which is preliminary data.</text>
</comment>
<organism evidence="1 2">
    <name type="scientific">Paralvinella palmiformis</name>
    <dbReference type="NCBI Taxonomy" id="53620"/>
    <lineage>
        <taxon>Eukaryota</taxon>
        <taxon>Metazoa</taxon>
        <taxon>Spiralia</taxon>
        <taxon>Lophotrochozoa</taxon>
        <taxon>Annelida</taxon>
        <taxon>Polychaeta</taxon>
        <taxon>Sedentaria</taxon>
        <taxon>Canalipalpata</taxon>
        <taxon>Terebellida</taxon>
        <taxon>Terebelliformia</taxon>
        <taxon>Alvinellidae</taxon>
        <taxon>Paralvinella</taxon>
    </lineage>
</organism>
<name>A0AAD9JBM8_9ANNE</name>
<accession>A0AAD9JBM8</accession>
<gene>
    <name evidence="1" type="ORF">LSH36_434g01040</name>
</gene>
<evidence type="ECO:0000313" key="1">
    <source>
        <dbReference type="EMBL" id="KAK2149849.1"/>
    </source>
</evidence>
<reference evidence="1" key="1">
    <citation type="journal article" date="2023" name="Mol. Biol. Evol.">
        <title>Third-Generation Sequencing Reveals the Adaptive Role of the Epigenome in Three Deep-Sea Polychaetes.</title>
        <authorList>
            <person name="Perez M."/>
            <person name="Aroh O."/>
            <person name="Sun Y."/>
            <person name="Lan Y."/>
            <person name="Juniper S.K."/>
            <person name="Young C.R."/>
            <person name="Angers B."/>
            <person name="Qian P.Y."/>
        </authorList>
    </citation>
    <scope>NUCLEOTIDE SEQUENCE</scope>
    <source>
        <strain evidence="1">P08H-3</strain>
    </source>
</reference>
<dbReference type="EMBL" id="JAODUP010000434">
    <property type="protein sequence ID" value="KAK2149849.1"/>
    <property type="molecule type" value="Genomic_DNA"/>
</dbReference>
<evidence type="ECO:0000313" key="2">
    <source>
        <dbReference type="Proteomes" id="UP001208570"/>
    </source>
</evidence>
<protein>
    <submittedName>
        <fullName evidence="1">Uncharacterized protein</fullName>
    </submittedName>
</protein>